<evidence type="ECO:0000313" key="2">
    <source>
        <dbReference type="Proteomes" id="UP000251558"/>
    </source>
</evidence>
<dbReference type="AlphaFoldDB" id="A0A330HND6"/>
<comment type="caution">
    <text evidence="1">The sequence shown here is derived from an EMBL/GenBank/DDBJ whole genome shotgun (WGS) entry which is preliminary data.</text>
</comment>
<protein>
    <submittedName>
        <fullName evidence="1">Uncharacterized protein</fullName>
    </submittedName>
</protein>
<dbReference type="EMBL" id="QMBP01000009">
    <property type="protein sequence ID" value="RAZ89072.1"/>
    <property type="molecule type" value="Genomic_DNA"/>
</dbReference>
<accession>A0A330HND6</accession>
<evidence type="ECO:0000313" key="1">
    <source>
        <dbReference type="EMBL" id="RAZ89072.1"/>
    </source>
</evidence>
<dbReference type="Proteomes" id="UP000251558">
    <property type="component" value="Unassembled WGS sequence"/>
</dbReference>
<name>A0A330HND6_9HYPH</name>
<organism evidence="1 2">
    <name type="scientific">Mesorhizobium hawassense</name>
    <dbReference type="NCBI Taxonomy" id="1209954"/>
    <lineage>
        <taxon>Bacteria</taxon>
        <taxon>Pseudomonadati</taxon>
        <taxon>Pseudomonadota</taxon>
        <taxon>Alphaproteobacteria</taxon>
        <taxon>Hyphomicrobiales</taxon>
        <taxon>Phyllobacteriaceae</taxon>
        <taxon>Mesorhizobium</taxon>
    </lineage>
</organism>
<keyword evidence="2" id="KW-1185">Reference proteome</keyword>
<proteinExistence type="predicted"/>
<gene>
    <name evidence="1" type="ORF">DPM33_19055</name>
</gene>
<reference evidence="1 2" key="1">
    <citation type="submission" date="2018-07" db="EMBL/GenBank/DDBJ databases">
        <title>Diversity of Mesorhizobium strains in Brazil.</title>
        <authorList>
            <person name="Helene L.C.F."/>
            <person name="Dall'Agnol R."/>
            <person name="Delamuta J.R.M."/>
            <person name="Hungria M."/>
        </authorList>
    </citation>
    <scope>NUCLEOTIDE SEQUENCE [LARGE SCALE GENOMIC DNA]</scope>
    <source>
        <strain evidence="1 2">AC99b</strain>
    </source>
</reference>
<sequence length="162" mass="16735">MGGTMNISKIACLVVFPIALAGCGTFTPREIAEPSRVTVRDAIFEVADSLRDVQDRVPANKRSGLIADEVTVVFNVAASSTVTDKGGLTISNVPLAGGTLGANAETQNVSAANRGNTITIKFKNLATADIKSGPALGGSKVCEKGFILVRGECVPIILKPAH</sequence>